<organism evidence="1 2">
    <name type="scientific">Lojkania enalia</name>
    <dbReference type="NCBI Taxonomy" id="147567"/>
    <lineage>
        <taxon>Eukaryota</taxon>
        <taxon>Fungi</taxon>
        <taxon>Dikarya</taxon>
        <taxon>Ascomycota</taxon>
        <taxon>Pezizomycotina</taxon>
        <taxon>Dothideomycetes</taxon>
        <taxon>Pleosporomycetidae</taxon>
        <taxon>Pleosporales</taxon>
        <taxon>Pleosporales incertae sedis</taxon>
        <taxon>Lojkania</taxon>
    </lineage>
</organism>
<keyword evidence="2" id="KW-1185">Reference proteome</keyword>
<accession>A0A9P4KC55</accession>
<dbReference type="AlphaFoldDB" id="A0A9P4KC55"/>
<dbReference type="Proteomes" id="UP000800093">
    <property type="component" value="Unassembled WGS sequence"/>
</dbReference>
<reference evidence="2" key="1">
    <citation type="journal article" date="2020" name="Stud. Mycol.">
        <title>101 Dothideomycetes genomes: A test case for predicting lifestyles and emergence of pathogens.</title>
        <authorList>
            <person name="Haridas S."/>
            <person name="Albert R."/>
            <person name="Binder M."/>
            <person name="Bloem J."/>
            <person name="LaButti K."/>
            <person name="Salamov A."/>
            <person name="Andreopoulos B."/>
            <person name="Baker S."/>
            <person name="Barry K."/>
            <person name="Bills G."/>
            <person name="Bluhm B."/>
            <person name="Cannon C."/>
            <person name="Castanera R."/>
            <person name="Culley D."/>
            <person name="Daum C."/>
            <person name="Ezra D."/>
            <person name="Gonzalez J."/>
            <person name="Henrissat B."/>
            <person name="Kuo A."/>
            <person name="Liang C."/>
            <person name="Lipzen A."/>
            <person name="Lutzoni F."/>
            <person name="Magnuson J."/>
            <person name="Mondo S."/>
            <person name="Nolan M."/>
            <person name="Ohm R."/>
            <person name="Pangilinan J."/>
            <person name="Park H.-J."/>
            <person name="Ramirez L."/>
            <person name="Alfaro M."/>
            <person name="Sun H."/>
            <person name="Tritt A."/>
            <person name="Yoshinaga Y."/>
            <person name="Zwiers L.-H."/>
            <person name="Turgeon B."/>
            <person name="Goodwin S."/>
            <person name="Spatafora J."/>
            <person name="Crous P."/>
            <person name="Grigoriev I."/>
        </authorList>
    </citation>
    <scope>NUCLEOTIDE SEQUENCE [LARGE SCALE GENOMIC DNA]</scope>
    <source>
        <strain evidence="2">CBS 304.66</strain>
    </source>
</reference>
<gene>
    <name evidence="1" type="ORF">CC78DRAFT_581460</name>
</gene>
<proteinExistence type="predicted"/>
<evidence type="ECO:0000313" key="1">
    <source>
        <dbReference type="EMBL" id="KAF2263374.1"/>
    </source>
</evidence>
<name>A0A9P4KC55_9PLEO</name>
<comment type="caution">
    <text evidence="1">The sequence shown here is derived from an EMBL/GenBank/DDBJ whole genome shotgun (WGS) entry which is preliminary data.</text>
</comment>
<evidence type="ECO:0000313" key="2">
    <source>
        <dbReference type="Proteomes" id="UP000800093"/>
    </source>
</evidence>
<protein>
    <submittedName>
        <fullName evidence="1">Uncharacterized protein</fullName>
    </submittedName>
</protein>
<dbReference type="EMBL" id="ML986626">
    <property type="protein sequence ID" value="KAF2263374.1"/>
    <property type="molecule type" value="Genomic_DNA"/>
</dbReference>
<sequence>MPPTTQVRSMPLFAPSLAALLDEPTLLLCGARQLHTYIYRDVRLPTAAQVLQLCKGSGYETTQCARTPLSQLQAPSSKLQPLGQIAGAQVKKTSHLYPACVAIRPKWRSALFAALAASPAEGDLAHRAYQETPEQTAFADDAILTSQAIPTCFSPFVVALEMAASFSARPSRTTLTV</sequence>